<accession>A0ACB8RWG7</accession>
<reference evidence="1" key="1">
    <citation type="submission" date="2021-02" db="EMBL/GenBank/DDBJ databases">
        <authorList>
            <consortium name="DOE Joint Genome Institute"/>
            <person name="Ahrendt S."/>
            <person name="Looney B.P."/>
            <person name="Miyauchi S."/>
            <person name="Morin E."/>
            <person name="Drula E."/>
            <person name="Courty P.E."/>
            <person name="Chicoki N."/>
            <person name="Fauchery L."/>
            <person name="Kohler A."/>
            <person name="Kuo A."/>
            <person name="Labutti K."/>
            <person name="Pangilinan J."/>
            <person name="Lipzen A."/>
            <person name="Riley R."/>
            <person name="Andreopoulos W."/>
            <person name="He G."/>
            <person name="Johnson J."/>
            <person name="Barry K.W."/>
            <person name="Grigoriev I.V."/>
            <person name="Nagy L."/>
            <person name="Hibbett D."/>
            <person name="Henrissat B."/>
            <person name="Matheny P.B."/>
            <person name="Labbe J."/>
            <person name="Martin F."/>
        </authorList>
    </citation>
    <scope>NUCLEOTIDE SEQUENCE</scope>
    <source>
        <strain evidence="1">FP105234-sp</strain>
    </source>
</reference>
<dbReference type="Proteomes" id="UP000814033">
    <property type="component" value="Unassembled WGS sequence"/>
</dbReference>
<gene>
    <name evidence="1" type="ORF">FA95DRAFT_1557802</name>
</gene>
<sequence length="282" mass="30070">MIVDRKGTVLLDDSSDLREPDFPQREIDFPQREPDIAPPAYSDATVAEPSTSDGDNPVNGLIVATGYENINGTWRLDPFAPPSTPSLMTAIVSATNDRRGARRPRDGAFSAALASPTASFSSQYGSIKARLAVVGNPAHPARAAVKVASRHSNINVDLFEKTASKFVDLDVYTGRGDVLVMIPRSYSGVINLSSRHGHASVLPYLSTTVRVVKATSGEVAIIVGDGGQPEAAGPSTQLADHLHIHSRHGNVMVGFSGEDEYSPPDGKLAMVKRMLSQKLVKT</sequence>
<protein>
    <submittedName>
        <fullName evidence="1">Uncharacterized protein</fullName>
    </submittedName>
</protein>
<organism evidence="1 2">
    <name type="scientific">Auriscalpium vulgare</name>
    <dbReference type="NCBI Taxonomy" id="40419"/>
    <lineage>
        <taxon>Eukaryota</taxon>
        <taxon>Fungi</taxon>
        <taxon>Dikarya</taxon>
        <taxon>Basidiomycota</taxon>
        <taxon>Agaricomycotina</taxon>
        <taxon>Agaricomycetes</taxon>
        <taxon>Russulales</taxon>
        <taxon>Auriscalpiaceae</taxon>
        <taxon>Auriscalpium</taxon>
    </lineage>
</organism>
<comment type="caution">
    <text evidence="1">The sequence shown here is derived from an EMBL/GenBank/DDBJ whole genome shotgun (WGS) entry which is preliminary data.</text>
</comment>
<name>A0ACB8RWG7_9AGAM</name>
<proteinExistence type="predicted"/>
<keyword evidence="2" id="KW-1185">Reference proteome</keyword>
<evidence type="ECO:0000313" key="2">
    <source>
        <dbReference type="Proteomes" id="UP000814033"/>
    </source>
</evidence>
<reference evidence="1" key="2">
    <citation type="journal article" date="2022" name="New Phytol.">
        <title>Evolutionary transition to the ectomycorrhizal habit in the genomes of a hyperdiverse lineage of mushroom-forming fungi.</title>
        <authorList>
            <person name="Looney B."/>
            <person name="Miyauchi S."/>
            <person name="Morin E."/>
            <person name="Drula E."/>
            <person name="Courty P.E."/>
            <person name="Kohler A."/>
            <person name="Kuo A."/>
            <person name="LaButti K."/>
            <person name="Pangilinan J."/>
            <person name="Lipzen A."/>
            <person name="Riley R."/>
            <person name="Andreopoulos W."/>
            <person name="He G."/>
            <person name="Johnson J."/>
            <person name="Nolan M."/>
            <person name="Tritt A."/>
            <person name="Barry K.W."/>
            <person name="Grigoriev I.V."/>
            <person name="Nagy L.G."/>
            <person name="Hibbett D."/>
            <person name="Henrissat B."/>
            <person name="Matheny P.B."/>
            <person name="Labbe J."/>
            <person name="Martin F.M."/>
        </authorList>
    </citation>
    <scope>NUCLEOTIDE SEQUENCE</scope>
    <source>
        <strain evidence="1">FP105234-sp</strain>
    </source>
</reference>
<evidence type="ECO:0000313" key="1">
    <source>
        <dbReference type="EMBL" id="KAI0048574.1"/>
    </source>
</evidence>
<dbReference type="EMBL" id="MU275884">
    <property type="protein sequence ID" value="KAI0048574.1"/>
    <property type="molecule type" value="Genomic_DNA"/>
</dbReference>